<dbReference type="InterPro" id="IPR001164">
    <property type="entry name" value="ArfGAP_dom"/>
</dbReference>
<proteinExistence type="predicted"/>
<evidence type="ECO:0000313" key="6">
    <source>
        <dbReference type="RefSeq" id="XP_065659501.1"/>
    </source>
</evidence>
<feature type="domain" description="Arf-GAP" evidence="4">
    <location>
        <begin position="8"/>
        <end position="131"/>
    </location>
</feature>
<dbReference type="SMART" id="SM00105">
    <property type="entry name" value="ArfGap"/>
    <property type="match status" value="1"/>
</dbReference>
<evidence type="ECO:0000313" key="5">
    <source>
        <dbReference type="Proteomes" id="UP001652625"/>
    </source>
</evidence>
<evidence type="ECO:0000259" key="3">
    <source>
        <dbReference type="PROSITE" id="PS50003"/>
    </source>
</evidence>
<keyword evidence="1" id="KW-0862">Zinc</keyword>
<feature type="domain" description="PH" evidence="3">
    <location>
        <begin position="136"/>
        <end position="242"/>
    </location>
</feature>
<evidence type="ECO:0000259" key="4">
    <source>
        <dbReference type="PROSITE" id="PS50115"/>
    </source>
</evidence>
<dbReference type="PANTHER" id="PTHR46021:SF2">
    <property type="entry name" value="ARF-GAP WITH DUAL PH DOMAIN-CONTAINING PROTEIN 1"/>
    <property type="match status" value="1"/>
</dbReference>
<dbReference type="Pfam" id="PF01412">
    <property type="entry name" value="ArfGap"/>
    <property type="match status" value="1"/>
</dbReference>
<keyword evidence="5" id="KW-1185">Reference proteome</keyword>
<name>A0ABM4CCV4_HYDVU</name>
<keyword evidence="1" id="KW-0863">Zinc-finger</keyword>
<dbReference type="PRINTS" id="PR00405">
    <property type="entry name" value="REVINTRACTNG"/>
</dbReference>
<protein>
    <submittedName>
        <fullName evidence="6">Arf-GAP with dual PH domain-containing protein 1 isoform X2</fullName>
    </submittedName>
</protein>
<dbReference type="GeneID" id="100205090"/>
<dbReference type="PROSITE" id="PS50003">
    <property type="entry name" value="PH_DOMAIN"/>
    <property type="match status" value="2"/>
</dbReference>
<sequence>MTTTETYKLQLLNLRNTLGNEKCADCGTSDPPPDFVSINIGIFLCINCAGKHRAMGEIYSVVRSIHLDSFDEKKYEVLEQTGNRNAAKIWEFSVPLCWSPPLQNDYEDLVEQWIHAKYIRKEFVENADSSLLSYLKGTKTGWLFKKEKDASKWRKRFFVLSSQQGQLSYFIREDDNKPKRIVQIRSINMMFVSEEITQKKHSMLITFPFTKNREIKLRHIYLHSETSFEIVDWYLSLRAARLSFLKPYLYGLDGVEVSRLLNRSYIKMGFLHKTGSKKGDGWRKRFVCLDCRRFLYFSNAMDPEPLGDIKIESSPNNQCLFEGVNGTHPASPTPHCFYVRSSVNDSSSVKETSLVRESSRKGRNPVFNFCSETNEDMKEWISAFNCAMKSDTVESVEPDTDSQRTSQLFRSSSSSSEE</sequence>
<dbReference type="RefSeq" id="XP_065659501.1">
    <property type="nucleotide sequence ID" value="XM_065803429.1"/>
</dbReference>
<dbReference type="Proteomes" id="UP001652625">
    <property type="component" value="Chromosome 08"/>
</dbReference>
<dbReference type="SMART" id="SM00233">
    <property type="entry name" value="PH"/>
    <property type="match status" value="2"/>
</dbReference>
<dbReference type="InterPro" id="IPR037278">
    <property type="entry name" value="ARFGAP/RecO"/>
</dbReference>
<dbReference type="Pfam" id="PF00169">
    <property type="entry name" value="PH"/>
    <property type="match status" value="2"/>
</dbReference>
<dbReference type="PANTHER" id="PTHR46021">
    <property type="entry name" value="ARF-GAP WITH DUAL PH DOMAIN-CONTAINING PROTEIN 1-LIKE PROTEIN"/>
    <property type="match status" value="1"/>
</dbReference>
<evidence type="ECO:0000256" key="1">
    <source>
        <dbReference type="PROSITE-ProRule" id="PRU00288"/>
    </source>
</evidence>
<dbReference type="SUPFAM" id="SSF57863">
    <property type="entry name" value="ArfGap/RecO-like zinc finger"/>
    <property type="match status" value="1"/>
</dbReference>
<dbReference type="Gene3D" id="2.30.29.30">
    <property type="entry name" value="Pleckstrin-homology domain (PH domain)/Phosphotyrosine-binding domain (PTB)"/>
    <property type="match status" value="2"/>
</dbReference>
<dbReference type="SUPFAM" id="SSF50729">
    <property type="entry name" value="PH domain-like"/>
    <property type="match status" value="2"/>
</dbReference>
<gene>
    <name evidence="6" type="primary">LOC100205090</name>
</gene>
<feature type="region of interest" description="Disordered" evidence="2">
    <location>
        <begin position="394"/>
        <end position="418"/>
    </location>
</feature>
<dbReference type="InterPro" id="IPR011993">
    <property type="entry name" value="PH-like_dom_sf"/>
</dbReference>
<accession>A0ABM4CCV4</accession>
<dbReference type="InterPro" id="IPR052589">
    <property type="entry name" value="Arf-GAP_dual-PH_domain"/>
</dbReference>
<organism evidence="5 6">
    <name type="scientific">Hydra vulgaris</name>
    <name type="common">Hydra</name>
    <name type="synonym">Hydra attenuata</name>
    <dbReference type="NCBI Taxonomy" id="6087"/>
    <lineage>
        <taxon>Eukaryota</taxon>
        <taxon>Metazoa</taxon>
        <taxon>Cnidaria</taxon>
        <taxon>Hydrozoa</taxon>
        <taxon>Hydroidolina</taxon>
        <taxon>Anthoathecata</taxon>
        <taxon>Aplanulata</taxon>
        <taxon>Hydridae</taxon>
        <taxon>Hydra</taxon>
    </lineage>
</organism>
<dbReference type="InterPro" id="IPR001849">
    <property type="entry name" value="PH_domain"/>
</dbReference>
<dbReference type="InterPro" id="IPR038508">
    <property type="entry name" value="ArfGAP_dom_sf"/>
</dbReference>
<feature type="domain" description="PH" evidence="3">
    <location>
        <begin position="264"/>
        <end position="389"/>
    </location>
</feature>
<evidence type="ECO:0000256" key="2">
    <source>
        <dbReference type="SAM" id="MobiDB-lite"/>
    </source>
</evidence>
<keyword evidence="1" id="KW-0479">Metal-binding</keyword>
<dbReference type="PROSITE" id="PS50115">
    <property type="entry name" value="ARFGAP"/>
    <property type="match status" value="1"/>
</dbReference>
<dbReference type="Gene3D" id="1.10.220.150">
    <property type="entry name" value="Arf GTPase activating protein"/>
    <property type="match status" value="1"/>
</dbReference>
<reference evidence="6" key="1">
    <citation type="submission" date="2025-08" db="UniProtKB">
        <authorList>
            <consortium name="RefSeq"/>
        </authorList>
    </citation>
    <scope>IDENTIFICATION</scope>
</reference>